<accession>A0ABW1XR49</accession>
<dbReference type="InterPro" id="IPR014509">
    <property type="entry name" value="YjdF-like"/>
</dbReference>
<gene>
    <name evidence="2" type="ORF">ACFP85_13765</name>
</gene>
<dbReference type="EMBL" id="JBHSUS010000001">
    <property type="protein sequence ID" value="MFC6441215.1"/>
    <property type="molecule type" value="Genomic_DNA"/>
</dbReference>
<keyword evidence="3" id="KW-1185">Reference proteome</keyword>
<dbReference type="PIRSF" id="PIRSF020606">
    <property type="entry name" value="UCP020606"/>
    <property type="match status" value="1"/>
</dbReference>
<feature type="transmembrane region" description="Helical" evidence="1">
    <location>
        <begin position="59"/>
        <end position="79"/>
    </location>
</feature>
<evidence type="ECO:0000313" key="3">
    <source>
        <dbReference type="Proteomes" id="UP001596364"/>
    </source>
</evidence>
<feature type="transmembrane region" description="Helical" evidence="1">
    <location>
        <begin position="139"/>
        <end position="162"/>
    </location>
</feature>
<comment type="caution">
    <text evidence="2">The sequence shown here is derived from an EMBL/GenBank/DDBJ whole genome shotgun (WGS) entry which is preliminary data.</text>
</comment>
<keyword evidence="1" id="KW-1133">Transmembrane helix</keyword>
<evidence type="ECO:0000313" key="2">
    <source>
        <dbReference type="EMBL" id="MFC6441215.1"/>
    </source>
</evidence>
<feature type="transmembrane region" description="Helical" evidence="1">
    <location>
        <begin position="31"/>
        <end position="52"/>
    </location>
</feature>
<dbReference type="Proteomes" id="UP001596364">
    <property type="component" value="Unassembled WGS sequence"/>
</dbReference>
<feature type="transmembrane region" description="Helical" evidence="1">
    <location>
        <begin position="110"/>
        <end position="127"/>
    </location>
</feature>
<dbReference type="InterPro" id="IPR058534">
    <property type="entry name" value="YjdF"/>
</dbReference>
<reference evidence="3" key="1">
    <citation type="journal article" date="2019" name="Int. J. Syst. Evol. Microbiol.">
        <title>The Global Catalogue of Microorganisms (GCM) 10K type strain sequencing project: providing services to taxonomists for standard genome sequencing and annotation.</title>
        <authorList>
            <consortium name="The Broad Institute Genomics Platform"/>
            <consortium name="The Broad Institute Genome Sequencing Center for Infectious Disease"/>
            <person name="Wu L."/>
            <person name="Ma J."/>
        </authorList>
    </citation>
    <scope>NUCLEOTIDE SEQUENCE [LARGE SCALE GENOMIC DNA]</scope>
    <source>
        <strain evidence="3">CGMCC 1.16031</strain>
    </source>
</reference>
<name>A0ABW1XR49_9ALTE</name>
<protein>
    <submittedName>
        <fullName evidence="2">DUF2238 domain-containing protein</fullName>
    </submittedName>
</protein>
<proteinExistence type="predicted"/>
<feature type="transmembrane region" description="Helical" evidence="1">
    <location>
        <begin position="186"/>
        <end position="207"/>
    </location>
</feature>
<keyword evidence="1" id="KW-0812">Transmembrane</keyword>
<dbReference type="Pfam" id="PF09997">
    <property type="entry name" value="DUF2238"/>
    <property type="match status" value="1"/>
</dbReference>
<organism evidence="2 3">
    <name type="scientific">Pseudobowmanella zhangzhouensis</name>
    <dbReference type="NCBI Taxonomy" id="1537679"/>
    <lineage>
        <taxon>Bacteria</taxon>
        <taxon>Pseudomonadati</taxon>
        <taxon>Pseudomonadota</taxon>
        <taxon>Gammaproteobacteria</taxon>
        <taxon>Alteromonadales</taxon>
        <taxon>Alteromonadaceae</taxon>
    </lineage>
</organism>
<keyword evidence="1" id="KW-0472">Membrane</keyword>
<evidence type="ECO:0000256" key="1">
    <source>
        <dbReference type="SAM" id="Phobius"/>
    </source>
</evidence>
<feature type="transmembrane region" description="Helical" evidence="1">
    <location>
        <begin position="7"/>
        <end position="25"/>
    </location>
</feature>
<dbReference type="RefSeq" id="WP_131258451.1">
    <property type="nucleotide sequence ID" value="NZ_JBHSUS010000001.1"/>
</dbReference>
<sequence>MKNSSSSFPLLMLLCYLAEFIWLAIDPYDRAVWWAENIPVMIPVALLVLTYHRFRFSNLAYFLMTFFFMFHTFGGHYTFERAPFDTVNGLLPYLNMDFLFPEGRNNFDRVGHYLVGILAYPLAELFLRKKWVANVPTAIFLGIVALGFWGAIYEVIEMYYAIAEGGESGAAFLGSQGDVWDAQKDMFLDILGACSVFIVFGFSLSKWRRNGFDDYRL</sequence>